<evidence type="ECO:0000256" key="1">
    <source>
        <dbReference type="SAM" id="SignalP"/>
    </source>
</evidence>
<sequence length="169" mass="17752">MMRRPVRPAALAASATLLAGGLLTAAAPAASAAPAKYSQAAAAQMLRQAGIAWTSSGGCTDRTNGRCTSFEQINRTTVAGVIDFRRAGNCAVTVTGGTETGHAPGTYSHWNGYKVDVSPTSCVSAYITTRFRHIGPRPGDHAQQYQSPAGNVYAGEGTHWDITYYRGSR</sequence>
<feature type="chain" id="PRO_5045210458" description="Peptidoglycan-binding protein" evidence="1">
    <location>
        <begin position="33"/>
        <end position="169"/>
    </location>
</feature>
<feature type="signal peptide" evidence="1">
    <location>
        <begin position="1"/>
        <end position="32"/>
    </location>
</feature>
<name>A0ABT6A2A6_9ACTN</name>
<proteinExistence type="predicted"/>
<dbReference type="Proteomes" id="UP001221150">
    <property type="component" value="Unassembled WGS sequence"/>
</dbReference>
<keyword evidence="3" id="KW-1185">Reference proteome</keyword>
<evidence type="ECO:0000313" key="2">
    <source>
        <dbReference type="EMBL" id="MDF3298784.1"/>
    </source>
</evidence>
<dbReference type="EMBL" id="JARJBB010000004">
    <property type="protein sequence ID" value="MDF3298784.1"/>
    <property type="molecule type" value="Genomic_DNA"/>
</dbReference>
<protein>
    <recommendedName>
        <fullName evidence="4">Peptidoglycan-binding protein</fullName>
    </recommendedName>
</protein>
<keyword evidence="1" id="KW-0732">Signal</keyword>
<gene>
    <name evidence="2" type="ORF">P3H78_09085</name>
</gene>
<accession>A0ABT6A2A6</accession>
<reference evidence="2 3" key="1">
    <citation type="submission" date="2023-03" db="EMBL/GenBank/DDBJ databases">
        <title>Draft genome sequence of Streptomyces sp. K1PA1 isolated from peat swamp forest in Thailand.</title>
        <authorList>
            <person name="Klaysubun C."/>
            <person name="Duangmal K."/>
        </authorList>
    </citation>
    <scope>NUCLEOTIDE SEQUENCE [LARGE SCALE GENOMIC DNA]</scope>
    <source>
        <strain evidence="2 3">K1PA1</strain>
    </source>
</reference>
<evidence type="ECO:0008006" key="4">
    <source>
        <dbReference type="Google" id="ProtNLM"/>
    </source>
</evidence>
<dbReference type="RefSeq" id="WP_276108343.1">
    <property type="nucleotide sequence ID" value="NZ_JARJBB010000004.1"/>
</dbReference>
<organism evidence="2 3">
    <name type="scientific">Streptomyces tropicalis</name>
    <dbReference type="NCBI Taxonomy" id="3034234"/>
    <lineage>
        <taxon>Bacteria</taxon>
        <taxon>Bacillati</taxon>
        <taxon>Actinomycetota</taxon>
        <taxon>Actinomycetes</taxon>
        <taxon>Kitasatosporales</taxon>
        <taxon>Streptomycetaceae</taxon>
        <taxon>Streptomyces</taxon>
    </lineage>
</organism>
<comment type="caution">
    <text evidence="2">The sequence shown here is derived from an EMBL/GenBank/DDBJ whole genome shotgun (WGS) entry which is preliminary data.</text>
</comment>
<evidence type="ECO:0000313" key="3">
    <source>
        <dbReference type="Proteomes" id="UP001221150"/>
    </source>
</evidence>